<comment type="catalytic activity">
    <reaction evidence="3">
        <text>glutathione + H2O = L-cysteinylglycine + L-glutamate</text>
        <dbReference type="Rhea" id="RHEA:28807"/>
        <dbReference type="ChEBI" id="CHEBI:15377"/>
        <dbReference type="ChEBI" id="CHEBI:29985"/>
        <dbReference type="ChEBI" id="CHEBI:57925"/>
        <dbReference type="ChEBI" id="CHEBI:61694"/>
        <dbReference type="EC" id="3.4.19.13"/>
    </reaction>
</comment>
<dbReference type="NCBIfam" id="TIGR00066">
    <property type="entry name" value="g_glut_trans"/>
    <property type="match status" value="1"/>
</dbReference>
<dbReference type="PRINTS" id="PR01210">
    <property type="entry name" value="GGTRANSPTASE"/>
</dbReference>
<name>A0A8H3FSS6_9LECA</name>
<dbReference type="GO" id="GO:0036374">
    <property type="term" value="F:glutathione hydrolase activity"/>
    <property type="evidence" value="ECO:0007669"/>
    <property type="project" value="UniProtKB-UniRule"/>
</dbReference>
<feature type="active site" description="Nucleophile" evidence="1">
    <location>
        <position position="382"/>
    </location>
</feature>
<dbReference type="Pfam" id="PF01019">
    <property type="entry name" value="G_glu_transpept"/>
    <property type="match status" value="1"/>
</dbReference>
<comment type="pathway">
    <text evidence="3">Sulfur metabolism; glutathione metabolism.</text>
</comment>
<feature type="signal peptide" evidence="4">
    <location>
        <begin position="1"/>
        <end position="22"/>
    </location>
</feature>
<protein>
    <recommendedName>
        <fullName evidence="3">Glutathione hydrolase</fullName>
        <ecNumber evidence="3">2.3.2.2</ecNumber>
        <ecNumber evidence="3">3.4.19.13</ecNumber>
    </recommendedName>
    <alternativeName>
        <fullName evidence="3">Gamma-glutamyltransferase</fullName>
    </alternativeName>
    <alternativeName>
        <fullName evidence="3">Gamma-glutamyltranspeptidase</fullName>
    </alternativeName>
</protein>
<accession>A0A8H3FSS6</accession>
<keyword evidence="3" id="KW-0808">Transferase</keyword>
<proteinExistence type="predicted"/>
<evidence type="ECO:0000256" key="1">
    <source>
        <dbReference type="PIRSR" id="PIRSR600101-1"/>
    </source>
</evidence>
<comment type="caution">
    <text evidence="5">The sequence shown here is derived from an EMBL/GenBank/DDBJ whole genome shotgun (WGS) entry which is preliminary data.</text>
</comment>
<dbReference type="PANTHER" id="PTHR11686">
    <property type="entry name" value="GAMMA GLUTAMYL TRANSPEPTIDASE"/>
    <property type="match status" value="1"/>
</dbReference>
<dbReference type="GO" id="GO:0103068">
    <property type="term" value="F:leukotriene C4 gamma-glutamyl transferase activity"/>
    <property type="evidence" value="ECO:0007669"/>
    <property type="project" value="UniProtKB-EC"/>
</dbReference>
<sequence>MFFYPIRFAALALTALPTIVHAHLKAPGAGNSSGDGVPKLGAVASESSVCSHIGTNLIKKGGNAADALVGTLFCVGVIGMYHSGIGGGGFMLVRGSNGSYEFIDFRETAPAAAFQDMYNNDTDLSLYGGLASGVPGELRGTEYLHKHYGRLPWSTVLAPAIHLARHGFTVTQDLVNQMNAATKGQVDFLVSDPNWAIDFAPNGTRVSLNDTMTRKRYADTLEAISVHGADAFYTGAIANATIQALQAQNGTMTLDDLRNYTVAIRKPAQITYRDFKLTACSAPSGGEVALSIMKTVEGYEGFGEESMLNLSTHRLDEAMRYAYGERSNLGDPLFVPGLDEYQAEMLNETTAIRIRSEISDFHTQDVSAYSPTGLVSIDDHGTSYIATADASGMAISITSTINLLFGSQLIVPATGVIMNNEMNDFSIPNSSNAFGYVPSPANFIRPGKRPLSSISPTIVEHLANNTLYFVVGSAGGSRIITATVQNLWHVLDQGLSSAEALARPRFHDQLQPNTAAFEYAYDNRTVAYMKGLGHNVSWVAPGQSTAQAVRRLPNGTFEAAGEPRQRASGGLVV</sequence>
<dbReference type="InterPro" id="IPR000101">
    <property type="entry name" value="GGT_peptidase"/>
</dbReference>
<feature type="binding site" evidence="2">
    <location>
        <position position="424"/>
    </location>
    <ligand>
        <name>L-glutamate</name>
        <dbReference type="ChEBI" id="CHEBI:29985"/>
    </ligand>
</feature>
<dbReference type="InterPro" id="IPR043137">
    <property type="entry name" value="GGT_ssub_C"/>
</dbReference>
<evidence type="ECO:0000313" key="6">
    <source>
        <dbReference type="Proteomes" id="UP000664521"/>
    </source>
</evidence>
<feature type="binding site" evidence="2">
    <location>
        <begin position="400"/>
        <end position="402"/>
    </location>
    <ligand>
        <name>L-glutamate</name>
        <dbReference type="ChEBI" id="CHEBI:29985"/>
    </ligand>
</feature>
<dbReference type="EC" id="2.3.2.2" evidence="3"/>
<feature type="binding site" evidence="2">
    <location>
        <position position="476"/>
    </location>
    <ligand>
        <name>L-glutamate</name>
        <dbReference type="ChEBI" id="CHEBI:29985"/>
    </ligand>
</feature>
<keyword evidence="6" id="KW-1185">Reference proteome</keyword>
<comment type="function">
    <text evidence="3">Cleaves the gamma-glutamyl peptide bond of glutathione and glutathione conjugates.</text>
</comment>
<dbReference type="SUPFAM" id="SSF56235">
    <property type="entry name" value="N-terminal nucleophile aminohydrolases (Ntn hydrolases)"/>
    <property type="match status" value="1"/>
</dbReference>
<comment type="catalytic activity">
    <reaction evidence="3">
        <text>an N-terminal (5-L-glutamyl)-[peptide] + an alpha-amino acid = 5-L-glutamyl amino acid + an N-terminal L-alpha-aminoacyl-[peptide]</text>
        <dbReference type="Rhea" id="RHEA:23904"/>
        <dbReference type="Rhea" id="RHEA-COMP:9780"/>
        <dbReference type="Rhea" id="RHEA-COMP:9795"/>
        <dbReference type="ChEBI" id="CHEBI:77644"/>
        <dbReference type="ChEBI" id="CHEBI:78597"/>
        <dbReference type="ChEBI" id="CHEBI:78599"/>
        <dbReference type="ChEBI" id="CHEBI:78608"/>
        <dbReference type="EC" id="2.3.2.2"/>
    </reaction>
</comment>
<dbReference type="EC" id="3.4.19.13" evidence="3"/>
<dbReference type="InterPro" id="IPR043138">
    <property type="entry name" value="GGT_lsub"/>
</dbReference>
<gene>
    <name evidence="5" type="ORF">HETSPECPRED_007348</name>
</gene>
<evidence type="ECO:0000256" key="2">
    <source>
        <dbReference type="PIRSR" id="PIRSR600101-2"/>
    </source>
</evidence>
<dbReference type="Gene3D" id="3.60.20.40">
    <property type="match status" value="1"/>
</dbReference>
<dbReference type="AlphaFoldDB" id="A0A8H3FSS6"/>
<evidence type="ECO:0000256" key="4">
    <source>
        <dbReference type="SAM" id="SignalP"/>
    </source>
</evidence>
<dbReference type="OrthoDB" id="1081007at2759"/>
<dbReference type="GO" id="GO:0006751">
    <property type="term" value="P:glutathione catabolic process"/>
    <property type="evidence" value="ECO:0007669"/>
    <property type="project" value="UniProtKB-UniRule"/>
</dbReference>
<dbReference type="UniPathway" id="UPA00204"/>
<dbReference type="Gene3D" id="1.10.246.130">
    <property type="match status" value="1"/>
</dbReference>
<evidence type="ECO:0000256" key="3">
    <source>
        <dbReference type="RuleBase" id="RU368068"/>
    </source>
</evidence>
<feature type="binding site" evidence="2">
    <location>
        <position position="106"/>
    </location>
    <ligand>
        <name>L-glutamate</name>
        <dbReference type="ChEBI" id="CHEBI:29985"/>
    </ligand>
</feature>
<feature type="binding site" evidence="2">
    <location>
        <begin position="452"/>
        <end position="453"/>
    </location>
    <ligand>
        <name>L-glutamate</name>
        <dbReference type="ChEBI" id="CHEBI:29985"/>
    </ligand>
</feature>
<dbReference type="Proteomes" id="UP000664521">
    <property type="component" value="Unassembled WGS sequence"/>
</dbReference>
<evidence type="ECO:0000313" key="5">
    <source>
        <dbReference type="EMBL" id="CAF9929340.1"/>
    </source>
</evidence>
<dbReference type="PANTHER" id="PTHR11686:SF62">
    <property type="entry name" value="GLUTATHIONE HYDROLASE"/>
    <property type="match status" value="1"/>
</dbReference>
<reference evidence="5" key="1">
    <citation type="submission" date="2021-03" db="EMBL/GenBank/DDBJ databases">
        <authorList>
            <person name="Tagirdzhanova G."/>
        </authorList>
    </citation>
    <scope>NUCLEOTIDE SEQUENCE</scope>
</reference>
<dbReference type="EMBL" id="CAJPDS010000051">
    <property type="protein sequence ID" value="CAF9929340.1"/>
    <property type="molecule type" value="Genomic_DNA"/>
</dbReference>
<keyword evidence="3" id="KW-0012">Acyltransferase</keyword>
<dbReference type="InterPro" id="IPR029055">
    <property type="entry name" value="Ntn_hydrolases_N"/>
</dbReference>
<comment type="catalytic activity">
    <reaction evidence="3">
        <text>an S-substituted glutathione + H2O = an S-substituted L-cysteinylglycine + L-glutamate</text>
        <dbReference type="Rhea" id="RHEA:59468"/>
        <dbReference type="ChEBI" id="CHEBI:15377"/>
        <dbReference type="ChEBI" id="CHEBI:29985"/>
        <dbReference type="ChEBI" id="CHEBI:90779"/>
        <dbReference type="ChEBI" id="CHEBI:143103"/>
        <dbReference type="EC" id="3.4.19.13"/>
    </reaction>
</comment>
<organism evidence="5 6">
    <name type="scientific">Heterodermia speciosa</name>
    <dbReference type="NCBI Taxonomy" id="116794"/>
    <lineage>
        <taxon>Eukaryota</taxon>
        <taxon>Fungi</taxon>
        <taxon>Dikarya</taxon>
        <taxon>Ascomycota</taxon>
        <taxon>Pezizomycotina</taxon>
        <taxon>Lecanoromycetes</taxon>
        <taxon>OSLEUM clade</taxon>
        <taxon>Lecanoromycetidae</taxon>
        <taxon>Caliciales</taxon>
        <taxon>Physciaceae</taxon>
        <taxon>Heterodermia</taxon>
    </lineage>
</organism>
<keyword evidence="3" id="KW-0378">Hydrolase</keyword>
<dbReference type="GO" id="GO:0005886">
    <property type="term" value="C:plasma membrane"/>
    <property type="evidence" value="ECO:0007669"/>
    <property type="project" value="TreeGrafter"/>
</dbReference>
<keyword evidence="4" id="KW-0732">Signal</keyword>
<dbReference type="FunFam" id="3.60.20.40:FF:000008">
    <property type="entry name" value="Gamma-glutamyltranspeptidase (Eurofung)"/>
    <property type="match status" value="1"/>
</dbReference>
<feature type="chain" id="PRO_5034381162" description="Glutathione hydrolase" evidence="4">
    <location>
        <begin position="23"/>
        <end position="573"/>
    </location>
</feature>